<protein>
    <recommendedName>
        <fullName evidence="2">Glycosyltransferase 2-like domain-containing protein</fullName>
    </recommendedName>
</protein>
<dbReference type="SUPFAM" id="SSF53448">
    <property type="entry name" value="Nucleotide-diphospho-sugar transferases"/>
    <property type="match status" value="1"/>
</dbReference>
<sequence>MSVMIGCPVRNRAWILPEYLRCLEEINYPRDRIRYCFIINDCIDDTLSILENFSRRQPGAVKLLVNNSGIPGYERGEYSFQRLAYLRNLLLNEFLCSDSDYLFSIDSDVLVSPNILMQLINDECDIVACLVCNGQQVGDTSLYNVLIKDHRGRYLHLKEIPRDRVFRVDCTGAAYLIKRKVISQHGIRYSDLYGAEDIGFCENAAREGLEIYCDGRLECRHIMRRG</sequence>
<dbReference type="EMBL" id="LNQE01001824">
    <property type="protein sequence ID" value="KUG05186.1"/>
    <property type="molecule type" value="Genomic_DNA"/>
</dbReference>
<dbReference type="InterPro" id="IPR029044">
    <property type="entry name" value="Nucleotide-diphossugar_trans"/>
</dbReference>
<gene>
    <name evidence="1" type="ORF">ASZ90_017372</name>
</gene>
<dbReference type="Gene3D" id="3.90.550.10">
    <property type="entry name" value="Spore Coat Polysaccharide Biosynthesis Protein SpsA, Chain A"/>
    <property type="match status" value="1"/>
</dbReference>
<reference evidence="1" key="1">
    <citation type="journal article" date="2015" name="Proc. Natl. Acad. Sci. U.S.A.">
        <title>Networks of energetic and metabolic interactions define dynamics in microbial communities.</title>
        <authorList>
            <person name="Embree M."/>
            <person name="Liu J.K."/>
            <person name="Al-Bassam M.M."/>
            <person name="Zengler K."/>
        </authorList>
    </citation>
    <scope>NUCLEOTIDE SEQUENCE</scope>
</reference>
<dbReference type="AlphaFoldDB" id="A0A0W8E974"/>
<name>A0A0W8E974_9ZZZZ</name>
<comment type="caution">
    <text evidence="1">The sequence shown here is derived from an EMBL/GenBank/DDBJ whole genome shotgun (WGS) entry which is preliminary data.</text>
</comment>
<evidence type="ECO:0000313" key="1">
    <source>
        <dbReference type="EMBL" id="KUG05186.1"/>
    </source>
</evidence>
<evidence type="ECO:0008006" key="2">
    <source>
        <dbReference type="Google" id="ProtNLM"/>
    </source>
</evidence>
<dbReference type="CDD" id="cd00761">
    <property type="entry name" value="Glyco_tranf_GTA_type"/>
    <property type="match status" value="1"/>
</dbReference>
<organism evidence="1">
    <name type="scientific">hydrocarbon metagenome</name>
    <dbReference type="NCBI Taxonomy" id="938273"/>
    <lineage>
        <taxon>unclassified sequences</taxon>
        <taxon>metagenomes</taxon>
        <taxon>ecological metagenomes</taxon>
    </lineage>
</organism>
<accession>A0A0W8E974</accession>
<proteinExistence type="predicted"/>